<dbReference type="Proteomes" id="UP000501058">
    <property type="component" value="Chromosome"/>
</dbReference>
<keyword evidence="8" id="KW-1185">Reference proteome</keyword>
<feature type="binding site" evidence="6">
    <location>
        <position position="175"/>
    </location>
    <ligand>
        <name>Zn(2+)</name>
        <dbReference type="ChEBI" id="CHEBI:29105"/>
    </ligand>
</feature>
<dbReference type="CDD" id="cd20294">
    <property type="entry name" value="cupin_KduI_N"/>
    <property type="match status" value="1"/>
</dbReference>
<dbReference type="UniPathway" id="UPA00545">
    <property type="reaction ID" value="UER00826"/>
</dbReference>
<gene>
    <name evidence="6 7" type="primary">kduI</name>
    <name evidence="7" type="ORF">G7070_11025</name>
</gene>
<dbReference type="NCBIfam" id="NF002091">
    <property type="entry name" value="PRK00924.1"/>
    <property type="match status" value="1"/>
</dbReference>
<dbReference type="GO" id="GO:0045490">
    <property type="term" value="P:pectin catabolic process"/>
    <property type="evidence" value="ECO:0007669"/>
    <property type="project" value="UniProtKB-UniRule"/>
</dbReference>
<comment type="catalytic activity">
    <reaction evidence="1 6">
        <text>5-dehydro-4-deoxy-D-glucuronate = 3-deoxy-D-glycero-2,5-hexodiulosonate</text>
        <dbReference type="Rhea" id="RHEA:23896"/>
        <dbReference type="ChEBI" id="CHEBI:17117"/>
        <dbReference type="ChEBI" id="CHEBI:29071"/>
        <dbReference type="EC" id="5.3.1.17"/>
    </reaction>
</comment>
<evidence type="ECO:0000256" key="2">
    <source>
        <dbReference type="ARBA" id="ARBA00008086"/>
    </source>
</evidence>
<dbReference type="Gene3D" id="2.60.120.10">
    <property type="entry name" value="Jelly Rolls"/>
    <property type="match status" value="1"/>
</dbReference>
<dbReference type="InterPro" id="IPR014710">
    <property type="entry name" value="RmlC-like_jellyroll"/>
</dbReference>
<dbReference type="SUPFAM" id="SSF51182">
    <property type="entry name" value="RmlC-like cupins"/>
    <property type="match status" value="1"/>
</dbReference>
<evidence type="ECO:0000256" key="3">
    <source>
        <dbReference type="ARBA" id="ARBA00022723"/>
    </source>
</evidence>
<dbReference type="Pfam" id="PF04962">
    <property type="entry name" value="KduI"/>
    <property type="match status" value="1"/>
</dbReference>
<evidence type="ECO:0000256" key="1">
    <source>
        <dbReference type="ARBA" id="ARBA00000552"/>
    </source>
</evidence>
<comment type="function">
    <text evidence="6">Catalyzes the isomerization of 5-dehydro-4-deoxy-D-glucuronate to 3-deoxy-D-glycero-2,5-hexodiulosonate.</text>
</comment>
<sequence length="257" mass="28656">MDTEELRERFLVEDLFSDGEVHLLYSHQDRVILGGAVPTDGPLTLPVPAELRAQNFCDRRELGIVNVGQDAVVTVDGTEYAIKNKGCLYVGRGAGEITFAAPGRFYLYSAPAHASYPTTLVQPGEGDKRELGEQATSNKRTLNRYIHPDGIRSCQISMGVTELAEGSMWNTMPAHTHDRRMEAYLYFDVADDARVVHLMGEPEETRHLIVANEQAIISPSWSIHSGVGTRAYSFVWAMAGENQDFDDMDHRTITQLR</sequence>
<organism evidence="7 8">
    <name type="scientific">Propioniciclava coleopterorum</name>
    <dbReference type="NCBI Taxonomy" id="2714937"/>
    <lineage>
        <taxon>Bacteria</taxon>
        <taxon>Bacillati</taxon>
        <taxon>Actinomycetota</taxon>
        <taxon>Actinomycetes</taxon>
        <taxon>Propionibacteriales</taxon>
        <taxon>Propionibacteriaceae</taxon>
        <taxon>Propioniciclava</taxon>
    </lineage>
</organism>
<dbReference type="InterPro" id="IPR021120">
    <property type="entry name" value="KduI/IolB_isomerase"/>
</dbReference>
<evidence type="ECO:0000313" key="7">
    <source>
        <dbReference type="EMBL" id="QIK72707.1"/>
    </source>
</evidence>
<dbReference type="InterPro" id="IPR011051">
    <property type="entry name" value="RmlC_Cupin_sf"/>
</dbReference>
<dbReference type="Gene3D" id="2.60.120.520">
    <property type="entry name" value="pectin degrading enzyme 5-keto 4- deoxyuronate isomerase, domain 1"/>
    <property type="match status" value="1"/>
</dbReference>
<keyword evidence="3 6" id="KW-0479">Metal-binding</keyword>
<dbReference type="CDD" id="cd20491">
    <property type="entry name" value="cupin_KduI_C"/>
    <property type="match status" value="1"/>
</dbReference>
<name>A0A6G7Y7W7_9ACTN</name>
<evidence type="ECO:0000256" key="5">
    <source>
        <dbReference type="ARBA" id="ARBA00023235"/>
    </source>
</evidence>
<protein>
    <recommendedName>
        <fullName evidence="6">4-deoxy-L-threo-5-hexosulose-uronate ketol-isomerase</fullName>
        <ecNumber evidence="6">5.3.1.17</ecNumber>
    </recommendedName>
    <alternativeName>
        <fullName evidence="6">5-keto-4-deoxyuronate isomerase</fullName>
    </alternativeName>
    <alternativeName>
        <fullName evidence="6">DKI isomerase</fullName>
    </alternativeName>
</protein>
<dbReference type="InterPro" id="IPR027449">
    <property type="entry name" value="KduI_N"/>
</dbReference>
<dbReference type="EMBL" id="CP049865">
    <property type="protein sequence ID" value="QIK72707.1"/>
    <property type="molecule type" value="Genomic_DNA"/>
</dbReference>
<comment type="cofactor">
    <cofactor evidence="6">
        <name>Zn(2+)</name>
        <dbReference type="ChEBI" id="CHEBI:29105"/>
    </cofactor>
    <text evidence="6">Binds 1 zinc ion per subunit.</text>
</comment>
<comment type="pathway">
    <text evidence="6">Glycan metabolism; pectin degradation; 2-dehydro-3-deoxy-D-gluconate from pectin: step 4/5.</text>
</comment>
<dbReference type="GO" id="GO:0042840">
    <property type="term" value="P:D-glucuronate catabolic process"/>
    <property type="evidence" value="ECO:0007669"/>
    <property type="project" value="TreeGrafter"/>
</dbReference>
<dbReference type="RefSeq" id="WP_166233780.1">
    <property type="nucleotide sequence ID" value="NZ_CP049865.1"/>
</dbReference>
<reference evidence="7 8" key="1">
    <citation type="submission" date="2020-03" db="EMBL/GenBank/DDBJ databases">
        <title>Propioniciclava sp. nov., isolated from Hydrophilus acuminatus.</title>
        <authorList>
            <person name="Hyun D.-W."/>
            <person name="Bae J.-W."/>
        </authorList>
    </citation>
    <scope>NUCLEOTIDE SEQUENCE [LARGE SCALE GENOMIC DNA]</scope>
    <source>
        <strain evidence="7 8">HDW11</strain>
    </source>
</reference>
<proteinExistence type="inferred from homology"/>
<dbReference type="HAMAP" id="MF_00687">
    <property type="entry name" value="KduI"/>
    <property type="match status" value="1"/>
</dbReference>
<dbReference type="InterPro" id="IPR007045">
    <property type="entry name" value="KduI"/>
</dbReference>
<keyword evidence="5 6" id="KW-0413">Isomerase</keyword>
<evidence type="ECO:0000256" key="4">
    <source>
        <dbReference type="ARBA" id="ARBA00022833"/>
    </source>
</evidence>
<evidence type="ECO:0000313" key="8">
    <source>
        <dbReference type="Proteomes" id="UP000501058"/>
    </source>
</evidence>
<dbReference type="KEGG" id="prv:G7070_11025"/>
<comment type="similarity">
    <text evidence="2 6">Belongs to the KduI family.</text>
</comment>
<dbReference type="GO" id="GO:0008697">
    <property type="term" value="F:4-deoxy-L-threo-5-hexosulose-uronate ketol-isomerase activity"/>
    <property type="evidence" value="ECO:0007669"/>
    <property type="project" value="UniProtKB-UniRule"/>
</dbReference>
<dbReference type="PIRSF" id="PIRSF006625">
    <property type="entry name" value="KduI"/>
    <property type="match status" value="1"/>
</dbReference>
<feature type="binding site" evidence="6">
    <location>
        <position position="224"/>
    </location>
    <ligand>
        <name>Zn(2+)</name>
        <dbReference type="ChEBI" id="CHEBI:29105"/>
    </ligand>
</feature>
<evidence type="ECO:0000256" key="6">
    <source>
        <dbReference type="HAMAP-Rule" id="MF_00687"/>
    </source>
</evidence>
<feature type="binding site" evidence="6">
    <location>
        <position position="182"/>
    </location>
    <ligand>
        <name>Zn(2+)</name>
        <dbReference type="ChEBI" id="CHEBI:29105"/>
    </ligand>
</feature>
<dbReference type="AlphaFoldDB" id="A0A6G7Y7W7"/>
<accession>A0A6G7Y7W7</accession>
<feature type="binding site" evidence="6">
    <location>
        <position position="177"/>
    </location>
    <ligand>
        <name>Zn(2+)</name>
        <dbReference type="ChEBI" id="CHEBI:29105"/>
    </ligand>
</feature>
<keyword evidence="4 6" id="KW-0862">Zinc</keyword>
<dbReference type="GO" id="GO:0008270">
    <property type="term" value="F:zinc ion binding"/>
    <property type="evidence" value="ECO:0007669"/>
    <property type="project" value="UniProtKB-UniRule"/>
</dbReference>
<dbReference type="GO" id="GO:0019698">
    <property type="term" value="P:D-galacturonate catabolic process"/>
    <property type="evidence" value="ECO:0007669"/>
    <property type="project" value="TreeGrafter"/>
</dbReference>
<dbReference type="EC" id="5.3.1.17" evidence="6"/>
<dbReference type="PANTHER" id="PTHR38461">
    <property type="entry name" value="4-DEOXY-L-THREO-5-HEXOSULOSE-URONATE KETOL-ISOMERASE"/>
    <property type="match status" value="1"/>
</dbReference>
<dbReference type="PANTHER" id="PTHR38461:SF1">
    <property type="entry name" value="4-DEOXY-L-THREO-5-HEXOSULOSE-URONATE KETOL-ISOMERASE"/>
    <property type="match status" value="1"/>
</dbReference>